<dbReference type="KEGG" id="gfe:Gferi_06180"/>
<gene>
    <name evidence="3" type="ORF">Gferi_06180</name>
</gene>
<accession>A0A1D8GE52</accession>
<proteinExistence type="predicted"/>
<keyword evidence="2" id="KW-0472">Membrane</keyword>
<feature type="transmembrane region" description="Helical" evidence="2">
    <location>
        <begin position="53"/>
        <end position="72"/>
    </location>
</feature>
<reference evidence="3 4" key="1">
    <citation type="submission" date="2016-09" db="EMBL/GenBank/DDBJ databases">
        <title>Genomic analysis reveals versatility of anaerobic energy metabolism of Geosporobacter ferrireducens IRF9 of phylum Firmicutes.</title>
        <authorList>
            <person name="Kim S.-J."/>
        </authorList>
    </citation>
    <scope>NUCLEOTIDE SEQUENCE [LARGE SCALE GENOMIC DNA]</scope>
    <source>
        <strain evidence="3 4">IRF9</strain>
    </source>
</reference>
<feature type="compositionally biased region" description="Basic and acidic residues" evidence="1">
    <location>
        <begin position="83"/>
        <end position="94"/>
    </location>
</feature>
<keyword evidence="2" id="KW-0812">Transmembrane</keyword>
<organism evidence="3 4">
    <name type="scientific">Geosporobacter ferrireducens</name>
    <dbReference type="NCBI Taxonomy" id="1424294"/>
    <lineage>
        <taxon>Bacteria</taxon>
        <taxon>Bacillati</taxon>
        <taxon>Bacillota</taxon>
        <taxon>Clostridia</taxon>
        <taxon>Peptostreptococcales</taxon>
        <taxon>Thermotaleaceae</taxon>
        <taxon>Geosporobacter</taxon>
    </lineage>
</organism>
<evidence type="ECO:0008006" key="5">
    <source>
        <dbReference type="Google" id="ProtNLM"/>
    </source>
</evidence>
<evidence type="ECO:0000256" key="2">
    <source>
        <dbReference type="SAM" id="Phobius"/>
    </source>
</evidence>
<protein>
    <recommendedName>
        <fullName evidence="5">DUF2933 domain-containing protein</fullName>
    </recommendedName>
</protein>
<sequence length="94" mass="10332">MEKQNEKKQSCHESNKEGHKGGLKHGLMMILCCMLPILVIAALPLLGLGGGRLSSFAFLLCPLMHIGMMFMMRKSGHGGSCHGSKEDDYKAERE</sequence>
<dbReference type="STRING" id="1424294.Gferi_06180"/>
<evidence type="ECO:0000313" key="4">
    <source>
        <dbReference type="Proteomes" id="UP000095743"/>
    </source>
</evidence>
<feature type="compositionally biased region" description="Basic and acidic residues" evidence="1">
    <location>
        <begin position="1"/>
        <end position="20"/>
    </location>
</feature>
<keyword evidence="2" id="KW-1133">Transmembrane helix</keyword>
<feature type="region of interest" description="Disordered" evidence="1">
    <location>
        <begin position="1"/>
        <end position="22"/>
    </location>
</feature>
<dbReference type="AlphaFoldDB" id="A0A1D8GE52"/>
<feature type="region of interest" description="Disordered" evidence="1">
    <location>
        <begin position="75"/>
        <end position="94"/>
    </location>
</feature>
<feature type="transmembrane region" description="Helical" evidence="2">
    <location>
        <begin position="26"/>
        <end position="47"/>
    </location>
</feature>
<evidence type="ECO:0000256" key="1">
    <source>
        <dbReference type="SAM" id="MobiDB-lite"/>
    </source>
</evidence>
<name>A0A1D8GE52_9FIRM</name>
<keyword evidence="4" id="KW-1185">Reference proteome</keyword>
<dbReference type="Proteomes" id="UP000095743">
    <property type="component" value="Chromosome"/>
</dbReference>
<evidence type="ECO:0000313" key="3">
    <source>
        <dbReference type="EMBL" id="AOT69187.1"/>
    </source>
</evidence>
<dbReference type="EMBL" id="CP017269">
    <property type="protein sequence ID" value="AOT69187.1"/>
    <property type="molecule type" value="Genomic_DNA"/>
</dbReference>
<dbReference type="RefSeq" id="WP_069974753.1">
    <property type="nucleotide sequence ID" value="NZ_CP017269.1"/>
</dbReference>